<feature type="repeat" description="WD" evidence="3">
    <location>
        <begin position="693"/>
        <end position="729"/>
    </location>
</feature>
<dbReference type="InterPro" id="IPR020472">
    <property type="entry name" value="WD40_PAC1"/>
</dbReference>
<dbReference type="CDD" id="cd00200">
    <property type="entry name" value="WD40"/>
    <property type="match status" value="2"/>
</dbReference>
<dbReference type="PRINTS" id="PR00320">
    <property type="entry name" value="GPROTEINBRPT"/>
</dbReference>
<dbReference type="SUPFAM" id="SSF50978">
    <property type="entry name" value="WD40 repeat-like"/>
    <property type="match status" value="2"/>
</dbReference>
<feature type="repeat" description="WD" evidence="3">
    <location>
        <begin position="1030"/>
        <end position="1071"/>
    </location>
</feature>
<reference evidence="6" key="1">
    <citation type="journal article" date="2014" name="BMC Genomics">
        <title>The genome sequence of the biocontrol fungus Metarhizium anisopliae and comparative genomics of Metarhizium species.</title>
        <authorList>
            <person name="Pattemore J.A."/>
            <person name="Hane J.K."/>
            <person name="Williams A.H."/>
            <person name="Wilson B.A."/>
            <person name="Stodart B.J."/>
            <person name="Ash G.J."/>
        </authorList>
    </citation>
    <scope>NUCLEOTIDE SEQUENCE [LARGE SCALE GENOMIC DNA]</scope>
    <source>
        <strain evidence="6">BRIP 53293</strain>
    </source>
</reference>
<dbReference type="Pfam" id="PF00400">
    <property type="entry name" value="WD40"/>
    <property type="match status" value="7"/>
</dbReference>
<gene>
    <name evidence="5" type="ORF">H634G_10941</name>
</gene>
<accession>A0A0D9NMC6</accession>
<dbReference type="PROSITE" id="PS00678">
    <property type="entry name" value="WD_REPEATS_1"/>
    <property type="match status" value="6"/>
</dbReference>
<dbReference type="Gene3D" id="3.40.50.300">
    <property type="entry name" value="P-loop containing nucleotide triphosphate hydrolases"/>
    <property type="match status" value="1"/>
</dbReference>
<feature type="repeat" description="WD" evidence="3">
    <location>
        <begin position="653"/>
        <end position="692"/>
    </location>
</feature>
<dbReference type="InterPro" id="IPR027417">
    <property type="entry name" value="P-loop_NTPase"/>
</dbReference>
<dbReference type="Proteomes" id="UP000054544">
    <property type="component" value="Unassembled WGS sequence"/>
</dbReference>
<feature type="repeat" description="WD" evidence="3">
    <location>
        <begin position="862"/>
        <end position="903"/>
    </location>
</feature>
<dbReference type="EMBL" id="KE384779">
    <property type="protein sequence ID" value="KJK73765.1"/>
    <property type="molecule type" value="Genomic_DNA"/>
</dbReference>
<dbReference type="AlphaFoldDB" id="A0A0D9NMC6"/>
<keyword evidence="1 3" id="KW-0853">WD repeat</keyword>
<dbReference type="PROSITE" id="PS50082">
    <property type="entry name" value="WD_REPEATS_2"/>
    <property type="match status" value="7"/>
</dbReference>
<feature type="repeat" description="WD" evidence="3">
    <location>
        <begin position="735"/>
        <end position="776"/>
    </location>
</feature>
<evidence type="ECO:0000256" key="1">
    <source>
        <dbReference type="ARBA" id="ARBA00022574"/>
    </source>
</evidence>
<dbReference type="PANTHER" id="PTHR19848:SF8">
    <property type="entry name" value="F-BOX AND WD REPEAT DOMAIN CONTAINING 7"/>
    <property type="match status" value="1"/>
</dbReference>
<evidence type="ECO:0000313" key="5">
    <source>
        <dbReference type="EMBL" id="KJK73765.1"/>
    </source>
</evidence>
<proteinExistence type="predicted"/>
<feature type="repeat" description="WD" evidence="3">
    <location>
        <begin position="1072"/>
        <end position="1113"/>
    </location>
</feature>
<evidence type="ECO:0000313" key="6">
    <source>
        <dbReference type="Proteomes" id="UP000054544"/>
    </source>
</evidence>
<keyword evidence="6" id="KW-1185">Reference proteome</keyword>
<dbReference type="InterPro" id="IPR015943">
    <property type="entry name" value="WD40/YVTN_repeat-like_dom_sf"/>
</dbReference>
<dbReference type="PANTHER" id="PTHR19848">
    <property type="entry name" value="WD40 REPEAT PROTEIN"/>
    <property type="match status" value="1"/>
</dbReference>
<keyword evidence="2" id="KW-0677">Repeat</keyword>
<feature type="repeat" description="WD" evidence="3">
    <location>
        <begin position="904"/>
        <end position="947"/>
    </location>
</feature>
<dbReference type="InterPro" id="IPR001680">
    <property type="entry name" value="WD40_rpt"/>
</dbReference>
<dbReference type="InterPro" id="IPR019775">
    <property type="entry name" value="WD40_repeat_CS"/>
</dbReference>
<protein>
    <recommendedName>
        <fullName evidence="4">Nephrocystin 3-like N-terminal domain-containing protein</fullName>
    </recommendedName>
</protein>
<sequence length="1256" mass="139015">MASILNHEPVQNQAARDIYIKNQHCYQGPKFNYLSQLDIAPQAAFNAVEREHELQCLRNTRVEILQRIRAWVDEQSEKCYFWMDGWAGTGKSTIARTIARDYYDKGCFMSSFFFERGGGPTSHAGSFVGTVASDLAHRCSAFRKSLEVLLSNDGNIRNKTRKDQWNELILQPLSGLEDGSFKSPLLIVIDALDECENERDVRLILELLRDLGSLSRFKVRVFITARPDSHIRHTFLSVIAKLEHEHVALEEAQAHTIERDIFEYLRNSFKGPQQDHDTDEAWPETEVIHQLVFKAAGIFIWAATAYRFISSGGSLHCQDRLNSIVDSDSRHAAESDISDDSSGNDKSVIVNPNKKMDKLYTQVLQLTISSKLKKSEREKTYKMLRETLGTVVILFEPLCAKALAMLLRIPEKQLGDILALVQSILIVPSDPSRAIRIHHPSLRDFLVSPKRCTDRNFLVEEREAHRAMANHCIDHLNRNLRRNMCDLEDSGITVAHVSEERISASIPADIRYACVYWVKHLHAGKSQGQDSDRIHGFLQRHFLHWIEVLGLIGHATTAVVATGALKEMFAEHSSLVSLRDTIEDGCRFVLYNRAIIETAPLQLYVSGLLFAHSSSIIGSYFTNDKPDWIRLSTETEPGVRSMASDWGLCEQTLEGHTGAVNCVVFAHNHLASASADKTVKFWSLPTGALIRTLHGHVEPVTALAFSVDGKCLASASHDGRLVLWDLSTGVSAWDIQAHEEEVTSLVCFLDNARLASASGDGTVKIWDISTGFSLFSRDHGIWINSIHLSADNSQLAIASDGEDVEIFDTTTWHRLQSFPRTEIDPATSVSLSPNGRLFAFPSSTSVFVQDLASNVLCTKLQNHKGDSEILSVAFSPDSKHLAASSTDDIVRLWDVATGVCLLTFEGHRKSVNSLVFSTGQGQEKLITSSDDKTIKVWDITRREHKELMDRSERVELVVIATNGQRFASAAGDTIKIWNAVNVSVLRVFYENTDTVDAIGLSSDGKLLSSNSADFRITIRDIDTGHMVSILRGHSWHIKALVFYADSKRLASCSEDTTVRIWDVASGGCLHSLRSHVFSVDSIALSSDGELLASASGDEEVKIWDTASGACVKTFNPDKTGVKAVALSAETGVVATLSSTRGSMKIWDCSTDAYTCLQTLSVGELIGHMRFVGSRLCTNVGAFDVILEEDDSLQGTRRVHIRRSGLGISSDSSWILDDERCIVWLPSSCRPTASDIAGSTIVLGCTSGRVITLQIGA</sequence>
<dbReference type="Gene3D" id="2.130.10.10">
    <property type="entry name" value="YVTN repeat-like/Quinoprotein amine dehydrogenase"/>
    <property type="match status" value="4"/>
</dbReference>
<dbReference type="InterPro" id="IPR056884">
    <property type="entry name" value="NPHP3-like_N"/>
</dbReference>
<evidence type="ECO:0000259" key="4">
    <source>
        <dbReference type="Pfam" id="PF24883"/>
    </source>
</evidence>
<dbReference type="SMART" id="SM00320">
    <property type="entry name" value="WD40"/>
    <property type="match status" value="11"/>
</dbReference>
<organism evidence="5 6">
    <name type="scientific">Metarhizium anisopliae BRIP 53293</name>
    <dbReference type="NCBI Taxonomy" id="1291518"/>
    <lineage>
        <taxon>Eukaryota</taxon>
        <taxon>Fungi</taxon>
        <taxon>Dikarya</taxon>
        <taxon>Ascomycota</taxon>
        <taxon>Pezizomycotina</taxon>
        <taxon>Sordariomycetes</taxon>
        <taxon>Hypocreomycetidae</taxon>
        <taxon>Hypocreales</taxon>
        <taxon>Clavicipitaceae</taxon>
        <taxon>Metarhizium</taxon>
    </lineage>
</organism>
<dbReference type="Pfam" id="PF24883">
    <property type="entry name" value="NPHP3_N"/>
    <property type="match status" value="1"/>
</dbReference>
<dbReference type="InterPro" id="IPR036322">
    <property type="entry name" value="WD40_repeat_dom_sf"/>
</dbReference>
<dbReference type="SUPFAM" id="SSF52540">
    <property type="entry name" value="P-loop containing nucleoside triphosphate hydrolases"/>
    <property type="match status" value="1"/>
</dbReference>
<feature type="domain" description="Nephrocystin 3-like N-terminal" evidence="4">
    <location>
        <begin position="67"/>
        <end position="226"/>
    </location>
</feature>
<evidence type="ECO:0000256" key="3">
    <source>
        <dbReference type="PROSITE-ProRule" id="PRU00221"/>
    </source>
</evidence>
<dbReference type="PROSITE" id="PS50294">
    <property type="entry name" value="WD_REPEATS_REGION"/>
    <property type="match status" value="7"/>
</dbReference>
<evidence type="ECO:0000256" key="2">
    <source>
        <dbReference type="ARBA" id="ARBA00022737"/>
    </source>
</evidence>
<dbReference type="STRING" id="1291518.A0A0D9NMC6"/>
<name>A0A0D9NMC6_METAN</name>